<sequence length="347" mass="37259">MKIRHALVASVAAASLVLASCSNSESDSADSAAETTASDSSASEGSTDEAVAGEDELVIEDNFGEKTISLPVEKPVVTDNRAFELLHDWDVELAAAPIGLIPDTLSDKYNEDTIEFDLGSHREPDLEKVVAAAPDLIWNGQRFSQHGEDLEELAPDATLVDFTPRDGEPLDAELIRLTESLGQIFGHEDEAQAAIDDFNEALERAKEAYDPEKTVMAVNTSGGEINYIAPSVGRTWGPLFDLIGFTPSLEVEDGSSNHEGDDISVEAIAESNPDYLLVLDRDAAVSSDEPDYSPASDLIADSAALQNVTAIRDDNVIIAPTDTYTNENIVTYTEILNLIADAFEAQN</sequence>
<dbReference type="STRING" id="1705.CA21670_09035"/>
<dbReference type="RefSeq" id="WP_066836718.1">
    <property type="nucleotide sequence ID" value="NZ_LSTQ01000001.1"/>
</dbReference>
<dbReference type="Proteomes" id="UP000076947">
    <property type="component" value="Unassembled WGS sequence"/>
</dbReference>
<dbReference type="Gene3D" id="3.40.50.1980">
    <property type="entry name" value="Nitrogenase molybdenum iron protein domain"/>
    <property type="match status" value="2"/>
</dbReference>
<protein>
    <submittedName>
        <fullName evidence="8">Iron ABC transporter substrate-binding protein</fullName>
    </submittedName>
</protein>
<feature type="domain" description="Fe/B12 periplasmic-binding" evidence="7">
    <location>
        <begin position="74"/>
        <end position="347"/>
    </location>
</feature>
<dbReference type="InterPro" id="IPR051313">
    <property type="entry name" value="Bact_iron-sidero_bind"/>
</dbReference>
<dbReference type="SUPFAM" id="SSF53807">
    <property type="entry name" value="Helical backbone' metal receptor"/>
    <property type="match status" value="1"/>
</dbReference>
<evidence type="ECO:0000259" key="7">
    <source>
        <dbReference type="PROSITE" id="PS50983"/>
    </source>
</evidence>
<comment type="similarity">
    <text evidence="2">Belongs to the bacterial solute-binding protein 8 family.</text>
</comment>
<dbReference type="PROSITE" id="PS51257">
    <property type="entry name" value="PROKAR_LIPOPROTEIN"/>
    <property type="match status" value="1"/>
</dbReference>
<evidence type="ECO:0000256" key="5">
    <source>
        <dbReference type="SAM" id="MobiDB-lite"/>
    </source>
</evidence>
<dbReference type="GO" id="GO:0030288">
    <property type="term" value="C:outer membrane-bounded periplasmic space"/>
    <property type="evidence" value="ECO:0007669"/>
    <property type="project" value="TreeGrafter"/>
</dbReference>
<comment type="subcellular location">
    <subcellularLocation>
        <location evidence="1">Cell envelope</location>
    </subcellularLocation>
</comment>
<dbReference type="PANTHER" id="PTHR30532:SF28">
    <property type="entry name" value="PETROBACTIN-BINDING PROTEIN YCLQ"/>
    <property type="match status" value="1"/>
</dbReference>
<dbReference type="EMBL" id="LSTQ01000001">
    <property type="protein sequence ID" value="OAH32431.1"/>
    <property type="molecule type" value="Genomic_DNA"/>
</dbReference>
<evidence type="ECO:0000256" key="6">
    <source>
        <dbReference type="SAM" id="SignalP"/>
    </source>
</evidence>
<evidence type="ECO:0000256" key="2">
    <source>
        <dbReference type="ARBA" id="ARBA00008814"/>
    </source>
</evidence>
<comment type="caution">
    <text evidence="8">The sequence shown here is derived from an EMBL/GenBank/DDBJ whole genome shotgun (WGS) entry which is preliminary data.</text>
</comment>
<dbReference type="InterPro" id="IPR002491">
    <property type="entry name" value="ABC_transptr_periplasmic_BD"/>
</dbReference>
<evidence type="ECO:0000313" key="9">
    <source>
        <dbReference type="Proteomes" id="UP000076947"/>
    </source>
</evidence>
<feature type="region of interest" description="Disordered" evidence="5">
    <location>
        <begin position="25"/>
        <end position="51"/>
    </location>
</feature>
<feature type="signal peptide" evidence="6">
    <location>
        <begin position="1"/>
        <end position="19"/>
    </location>
</feature>
<dbReference type="Pfam" id="PF01497">
    <property type="entry name" value="Peripla_BP_2"/>
    <property type="match status" value="1"/>
</dbReference>
<gene>
    <name evidence="8" type="ORF">AYJ05_01735</name>
</gene>
<accession>A0A177IVX3</accession>
<feature type="compositionally biased region" description="Low complexity" evidence="5">
    <location>
        <begin position="25"/>
        <end position="50"/>
    </location>
</feature>
<dbReference type="GO" id="GO:1901678">
    <property type="term" value="P:iron coordination entity transport"/>
    <property type="evidence" value="ECO:0007669"/>
    <property type="project" value="UniProtKB-ARBA"/>
</dbReference>
<reference evidence="9" key="1">
    <citation type="submission" date="2016-02" db="EMBL/GenBank/DDBJ databases">
        <authorList>
            <person name="Kaur G."/>
            <person name="Nair G.R."/>
            <person name="Mayilraj S."/>
        </authorList>
    </citation>
    <scope>NUCLEOTIDE SEQUENCE [LARGE SCALE GENOMIC DNA]</scope>
    <source>
        <strain evidence="9">GA-15</strain>
    </source>
</reference>
<name>A0A177IVX3_9CORY</name>
<feature type="chain" id="PRO_5039387265" evidence="6">
    <location>
        <begin position="20"/>
        <end position="347"/>
    </location>
</feature>
<organism evidence="8 9">
    <name type="scientific">Corynebacterium stationis</name>
    <dbReference type="NCBI Taxonomy" id="1705"/>
    <lineage>
        <taxon>Bacteria</taxon>
        <taxon>Bacillati</taxon>
        <taxon>Actinomycetota</taxon>
        <taxon>Actinomycetes</taxon>
        <taxon>Mycobacteriales</taxon>
        <taxon>Corynebacteriaceae</taxon>
        <taxon>Corynebacterium</taxon>
    </lineage>
</organism>
<dbReference type="AlphaFoldDB" id="A0A177IVX3"/>
<evidence type="ECO:0000313" key="8">
    <source>
        <dbReference type="EMBL" id="OAH32431.1"/>
    </source>
</evidence>
<evidence type="ECO:0000256" key="1">
    <source>
        <dbReference type="ARBA" id="ARBA00004196"/>
    </source>
</evidence>
<dbReference type="PROSITE" id="PS50983">
    <property type="entry name" value="FE_B12_PBP"/>
    <property type="match status" value="1"/>
</dbReference>
<keyword evidence="4 6" id="KW-0732">Signal</keyword>
<dbReference type="OrthoDB" id="63946at2"/>
<evidence type="ECO:0000256" key="3">
    <source>
        <dbReference type="ARBA" id="ARBA00022448"/>
    </source>
</evidence>
<dbReference type="PANTHER" id="PTHR30532">
    <property type="entry name" value="IRON III DICITRATE-BINDING PERIPLASMIC PROTEIN"/>
    <property type="match status" value="1"/>
</dbReference>
<proteinExistence type="inferred from homology"/>
<keyword evidence="9" id="KW-1185">Reference proteome</keyword>
<evidence type="ECO:0000256" key="4">
    <source>
        <dbReference type="ARBA" id="ARBA00022729"/>
    </source>
</evidence>
<keyword evidence="3" id="KW-0813">Transport</keyword>